<gene>
    <name evidence="1" type="ORF">MRB53_011619</name>
</gene>
<comment type="caution">
    <text evidence="1">The sequence shown here is derived from an EMBL/GenBank/DDBJ whole genome shotgun (WGS) entry which is preliminary data.</text>
</comment>
<sequence length="727" mass="81867">MGCTQSKIENEEAVSRCKERKMHMKEAVASRNLFAAAHSAYTMALKNTGAALSDYGHGEVQEYHGSAPPAAPQNPRDTLPPPPPPLPDFSPTPLARSFSMPEIPGPKSDPKPAETIQEEEDVEEEEDAAEAAEPEPEPTTPTSPPPPPPLSRPQPNPVAPAPAPPEPRNETWDYFFSGVDGMHVLSLAPNEEVPPSPPLHVQEESNIYREEKLKRRDGDRADGSKSRSNDSVEKTPKKVVVETPQKTIKKQGSSSGGASSSSSVTASEGSKRGKGASASNTNLLQILNDLDDHFLKASESAHEVSKMLEANRMHYHSNFADNRGHIDHSARVMRVITWNKSFKNIPNADDGKDDFDADEYETHATILDKLLAWEKKLYDEVKAGELMKLEYQRKVTLLNKQKKRVSNPESLEKTKAAVSHLHTRYIVDMQSMDSTVSEIHRLRDDQLFPKLVNLVSGMAKMWETMHMHHDRQMKIVVDLRGLDISNAPKETSKQHHDTTRQLCRILGEWNSQFQKLMTHQKEYINALHSWLKLTLIPIESSLREKVSSPPRVPRPPIQFLLQSWNELLEKLPVELAKSAILSFDAVMKTILAHQEDELKMKVRCEEADMEYKRKLRAFEVWRDKYQQRSLPASAADDTEPDRTDADTNTQNHVAERQFLVDSLKKKLDDETEAYQKLCKHVREKSLGSLKTHLPELFRAMSEFTNVCSVAFQRLQVIAQANATGTPD</sequence>
<dbReference type="EMBL" id="CM056811">
    <property type="protein sequence ID" value="KAJ8637352.1"/>
    <property type="molecule type" value="Genomic_DNA"/>
</dbReference>
<dbReference type="Proteomes" id="UP001234297">
    <property type="component" value="Chromosome 3"/>
</dbReference>
<name>A0ACC2LWP6_PERAE</name>
<reference evidence="1 2" key="1">
    <citation type="journal article" date="2022" name="Hortic Res">
        <title>A haplotype resolved chromosomal level avocado genome allows analysis of novel avocado genes.</title>
        <authorList>
            <person name="Nath O."/>
            <person name="Fletcher S.J."/>
            <person name="Hayward A."/>
            <person name="Shaw L.M."/>
            <person name="Masouleh A.K."/>
            <person name="Furtado A."/>
            <person name="Henry R.J."/>
            <person name="Mitter N."/>
        </authorList>
    </citation>
    <scope>NUCLEOTIDE SEQUENCE [LARGE SCALE GENOMIC DNA]</scope>
    <source>
        <strain evidence="2">cv. Hass</strain>
    </source>
</reference>
<evidence type="ECO:0000313" key="2">
    <source>
        <dbReference type="Proteomes" id="UP001234297"/>
    </source>
</evidence>
<proteinExistence type="predicted"/>
<evidence type="ECO:0000313" key="1">
    <source>
        <dbReference type="EMBL" id="KAJ8637352.1"/>
    </source>
</evidence>
<organism evidence="1 2">
    <name type="scientific">Persea americana</name>
    <name type="common">Avocado</name>
    <dbReference type="NCBI Taxonomy" id="3435"/>
    <lineage>
        <taxon>Eukaryota</taxon>
        <taxon>Viridiplantae</taxon>
        <taxon>Streptophyta</taxon>
        <taxon>Embryophyta</taxon>
        <taxon>Tracheophyta</taxon>
        <taxon>Spermatophyta</taxon>
        <taxon>Magnoliopsida</taxon>
        <taxon>Magnoliidae</taxon>
        <taxon>Laurales</taxon>
        <taxon>Lauraceae</taxon>
        <taxon>Persea</taxon>
    </lineage>
</organism>
<keyword evidence="2" id="KW-1185">Reference proteome</keyword>
<protein>
    <submittedName>
        <fullName evidence="1">Uncharacterized protein</fullName>
    </submittedName>
</protein>
<accession>A0ACC2LWP6</accession>